<evidence type="ECO:0000256" key="2">
    <source>
        <dbReference type="ARBA" id="ARBA00022475"/>
    </source>
</evidence>
<dbReference type="InterPro" id="IPR050569">
    <property type="entry name" value="TAAR"/>
</dbReference>
<proteinExistence type="inferred from homology"/>
<dbReference type="Gene3D" id="1.20.1070.10">
    <property type="entry name" value="Rhodopsin 7-helix transmembrane proteins"/>
    <property type="match status" value="1"/>
</dbReference>
<feature type="transmembrane region" description="Helical" evidence="12">
    <location>
        <begin position="306"/>
        <end position="329"/>
    </location>
</feature>
<keyword evidence="9" id="KW-0325">Glycoprotein</keyword>
<evidence type="ECO:0000256" key="6">
    <source>
        <dbReference type="ARBA" id="ARBA00023136"/>
    </source>
</evidence>
<feature type="domain" description="G-protein coupled receptors family 1 profile" evidence="13">
    <location>
        <begin position="60"/>
        <end position="321"/>
    </location>
</feature>
<dbReference type="GeneTree" id="ENSGT00950000182934"/>
<comment type="subcellular location">
    <subcellularLocation>
        <location evidence="1">Cell membrane</location>
        <topology evidence="1">Multi-pass membrane protein</topology>
    </subcellularLocation>
</comment>
<feature type="transmembrane region" description="Helical" evidence="12">
    <location>
        <begin position="158"/>
        <end position="181"/>
    </location>
</feature>
<evidence type="ECO:0000256" key="3">
    <source>
        <dbReference type="ARBA" id="ARBA00022692"/>
    </source>
</evidence>
<dbReference type="PROSITE" id="PS50262">
    <property type="entry name" value="G_PROTEIN_RECEP_F1_2"/>
    <property type="match status" value="1"/>
</dbReference>
<reference evidence="14" key="2">
    <citation type="submission" date="2025-08" db="UniProtKB">
        <authorList>
            <consortium name="Ensembl"/>
        </authorList>
    </citation>
    <scope>IDENTIFICATION</scope>
</reference>
<dbReference type="AlphaFoldDB" id="A0A8C9V779"/>
<dbReference type="Proteomes" id="UP000694397">
    <property type="component" value="Chromosome 1"/>
</dbReference>
<dbReference type="PANTHER" id="PTHR24249:SF417">
    <property type="entry name" value="TRACE AMINE-ASSOCIATED RECEPTOR 11"/>
    <property type="match status" value="1"/>
</dbReference>
<evidence type="ECO:0000256" key="7">
    <source>
        <dbReference type="ARBA" id="ARBA00023157"/>
    </source>
</evidence>
<keyword evidence="6 12" id="KW-0472">Membrane</keyword>
<dbReference type="PROSITE" id="PS00237">
    <property type="entry name" value="G_PROTEIN_RECEP_F1_1"/>
    <property type="match status" value="1"/>
</dbReference>
<evidence type="ECO:0000256" key="8">
    <source>
        <dbReference type="ARBA" id="ARBA00023170"/>
    </source>
</evidence>
<dbReference type="SUPFAM" id="SSF81321">
    <property type="entry name" value="Family A G protein-coupled receptor-like"/>
    <property type="match status" value="1"/>
</dbReference>
<evidence type="ECO:0000256" key="1">
    <source>
        <dbReference type="ARBA" id="ARBA00004651"/>
    </source>
</evidence>
<dbReference type="InterPro" id="IPR017452">
    <property type="entry name" value="GPCR_Rhodpsn_7TM"/>
</dbReference>
<dbReference type="PRINTS" id="PR00237">
    <property type="entry name" value="GPCRRHODOPSN"/>
</dbReference>
<keyword evidence="15" id="KW-1185">Reference proteome</keyword>
<dbReference type="OrthoDB" id="5959645at2759"/>
<keyword evidence="5 11" id="KW-0297">G-protein coupled receptor</keyword>
<accession>A0A8C9V779</accession>
<keyword evidence="8 11" id="KW-0675">Receptor</keyword>
<reference evidence="14" key="3">
    <citation type="submission" date="2025-09" db="UniProtKB">
        <authorList>
            <consortium name="Ensembl"/>
        </authorList>
    </citation>
    <scope>IDENTIFICATION</scope>
</reference>
<dbReference type="GO" id="GO:0005886">
    <property type="term" value="C:plasma membrane"/>
    <property type="evidence" value="ECO:0007669"/>
    <property type="project" value="UniProtKB-SubCell"/>
</dbReference>
<sequence>MFVQQHQHLYHMTKIYSTYNNTHFCYESSNRSCPKHDYSITIRAPFYLVLGAIVFLTVFGNLLVIITIAQFKQLHTPTNYLVLSLAVTDFLLGVVVMPPSMVRSLETCWYLGEIFCKIHSSTDITLCNASILSLLLISIDRYYAVCQPLHYHIKITNCVMGTMIIINWTVSLLCGFGTIFLRLNTLDTEHIYNEIIHCEGSCIFLQSKQSSIAFSFLMFFIPCFFIIVLYLKIFFVARRQAYSIQSRVCANVNLKKSRKTVNKAEHKATRTLGIVVGVYLTCWTPFLCTLNDPIMSVSTPVLTECLMWLAYLNSGINPIIYAFFFSCWFRKPLNFFLKKIYQFQGTLQFTM</sequence>
<evidence type="ECO:0000256" key="9">
    <source>
        <dbReference type="ARBA" id="ARBA00023180"/>
    </source>
</evidence>
<evidence type="ECO:0000256" key="4">
    <source>
        <dbReference type="ARBA" id="ARBA00022989"/>
    </source>
</evidence>
<keyword evidence="7" id="KW-1015">Disulfide bond</keyword>
<keyword evidence="4 12" id="KW-1133">Transmembrane helix</keyword>
<feature type="transmembrane region" description="Helical" evidence="12">
    <location>
        <begin position="118"/>
        <end position="137"/>
    </location>
</feature>
<feature type="transmembrane region" description="Helical" evidence="12">
    <location>
        <begin position="212"/>
        <end position="237"/>
    </location>
</feature>
<reference evidence="14 15" key="1">
    <citation type="submission" date="2019-04" db="EMBL/GenBank/DDBJ databases">
        <authorList>
            <consortium name="Wellcome Sanger Institute Data Sharing"/>
        </authorList>
    </citation>
    <scope>NUCLEOTIDE SEQUENCE [LARGE SCALE GENOMIC DNA]</scope>
</reference>
<evidence type="ECO:0000256" key="11">
    <source>
        <dbReference type="RuleBase" id="RU000688"/>
    </source>
</evidence>
<organism evidence="14 15">
    <name type="scientific">Scleropages formosus</name>
    <name type="common">Asian bonytongue</name>
    <name type="synonym">Osteoglossum formosum</name>
    <dbReference type="NCBI Taxonomy" id="113540"/>
    <lineage>
        <taxon>Eukaryota</taxon>
        <taxon>Metazoa</taxon>
        <taxon>Chordata</taxon>
        <taxon>Craniata</taxon>
        <taxon>Vertebrata</taxon>
        <taxon>Euteleostomi</taxon>
        <taxon>Actinopterygii</taxon>
        <taxon>Neopterygii</taxon>
        <taxon>Teleostei</taxon>
        <taxon>Osteoglossocephala</taxon>
        <taxon>Osteoglossomorpha</taxon>
        <taxon>Osteoglossiformes</taxon>
        <taxon>Osteoglossidae</taxon>
        <taxon>Scleropages</taxon>
    </lineage>
</organism>
<name>A0A8C9V779_SCLFO</name>
<comment type="similarity">
    <text evidence="11">Belongs to the G-protein coupled receptor 1 family.</text>
</comment>
<evidence type="ECO:0000313" key="15">
    <source>
        <dbReference type="Proteomes" id="UP000694397"/>
    </source>
</evidence>
<evidence type="ECO:0000313" key="14">
    <source>
        <dbReference type="Ensembl" id="ENSSFOP00015028850.2"/>
    </source>
</evidence>
<dbReference type="InterPro" id="IPR000276">
    <property type="entry name" value="GPCR_Rhodpsn"/>
</dbReference>
<dbReference type="PANTHER" id="PTHR24249">
    <property type="entry name" value="HISTAMINE RECEPTOR-RELATED G-PROTEIN COUPLED RECEPTOR"/>
    <property type="match status" value="1"/>
</dbReference>
<protein>
    <recommendedName>
        <fullName evidence="13">G-protein coupled receptors family 1 profile domain-containing protein</fullName>
    </recommendedName>
</protein>
<evidence type="ECO:0000259" key="13">
    <source>
        <dbReference type="PROSITE" id="PS50262"/>
    </source>
</evidence>
<dbReference type="GO" id="GO:0001594">
    <property type="term" value="F:trace-amine receptor activity"/>
    <property type="evidence" value="ECO:0007669"/>
    <property type="project" value="TreeGrafter"/>
</dbReference>
<feature type="transmembrane region" description="Helical" evidence="12">
    <location>
        <begin position="268"/>
        <end position="286"/>
    </location>
</feature>
<keyword evidence="3 11" id="KW-0812">Transmembrane</keyword>
<dbReference type="Ensembl" id="ENSSFOT00015029178.2">
    <property type="protein sequence ID" value="ENSSFOP00015028850.2"/>
    <property type="gene ID" value="ENSSFOG00015018525.2"/>
</dbReference>
<dbReference type="FunFam" id="1.20.1070.10:FF:000030">
    <property type="entry name" value="trace amine-associated receptor 1"/>
    <property type="match status" value="1"/>
</dbReference>
<keyword evidence="10 11" id="KW-0807">Transducer</keyword>
<dbReference type="SMART" id="SM01381">
    <property type="entry name" value="7TM_GPCR_Srsx"/>
    <property type="match status" value="1"/>
</dbReference>
<evidence type="ECO:0000256" key="5">
    <source>
        <dbReference type="ARBA" id="ARBA00023040"/>
    </source>
</evidence>
<evidence type="ECO:0000256" key="10">
    <source>
        <dbReference type="ARBA" id="ARBA00023224"/>
    </source>
</evidence>
<dbReference type="Pfam" id="PF00001">
    <property type="entry name" value="7tm_1"/>
    <property type="match status" value="1"/>
</dbReference>
<feature type="transmembrane region" description="Helical" evidence="12">
    <location>
        <begin position="80"/>
        <end position="98"/>
    </location>
</feature>
<keyword evidence="2" id="KW-1003">Cell membrane</keyword>
<evidence type="ECO:0000256" key="12">
    <source>
        <dbReference type="SAM" id="Phobius"/>
    </source>
</evidence>
<feature type="transmembrane region" description="Helical" evidence="12">
    <location>
        <begin position="46"/>
        <end position="68"/>
    </location>
</feature>